<evidence type="ECO:0000259" key="5">
    <source>
        <dbReference type="PROSITE" id="PS50097"/>
    </source>
</evidence>
<dbReference type="InterPro" id="IPR011705">
    <property type="entry name" value="BACK"/>
</dbReference>
<dbReference type="AlphaFoldDB" id="A0A8T0ES20"/>
<dbReference type="InterPro" id="IPR041418">
    <property type="entry name" value="SAM_3"/>
</dbReference>
<proteinExistence type="predicted"/>
<dbReference type="Gene3D" id="3.30.710.10">
    <property type="entry name" value="Potassium Channel Kv1.1, Chain A"/>
    <property type="match status" value="1"/>
</dbReference>
<feature type="domain" description="BTB" evidence="5">
    <location>
        <begin position="24"/>
        <end position="90"/>
    </location>
</feature>
<name>A0A8T0ES20_ARGBR</name>
<dbReference type="InterPro" id="IPR015915">
    <property type="entry name" value="Kelch-typ_b-propeller"/>
</dbReference>
<protein>
    <submittedName>
        <fullName evidence="6">Kelch-like protein 10 like protein</fullName>
    </submittedName>
</protein>
<reference evidence="6" key="1">
    <citation type="journal article" date="2020" name="bioRxiv">
        <title>Chromosome-level reference genome of the European wasp spider Argiope bruennichi: a resource for studies on range expansion and evolutionary adaptation.</title>
        <authorList>
            <person name="Sheffer M.M."/>
            <person name="Hoppe A."/>
            <person name="Krehenwinkel H."/>
            <person name="Uhl G."/>
            <person name="Kuss A.W."/>
            <person name="Jensen L."/>
            <person name="Jensen C."/>
            <person name="Gillespie R.G."/>
            <person name="Hoff K.J."/>
            <person name="Prost S."/>
        </authorList>
    </citation>
    <scope>NUCLEOTIDE SEQUENCE</scope>
</reference>
<dbReference type="Pfam" id="PF07707">
    <property type="entry name" value="BACK"/>
    <property type="match status" value="1"/>
</dbReference>
<keyword evidence="3" id="KW-0009">Actin-binding</keyword>
<dbReference type="InterPro" id="IPR011333">
    <property type="entry name" value="SKP1/BTB/POZ_sf"/>
</dbReference>
<dbReference type="Pfam" id="PF01344">
    <property type="entry name" value="Kelch_1"/>
    <property type="match status" value="2"/>
</dbReference>
<dbReference type="PANTHER" id="PTHR24412">
    <property type="entry name" value="KELCH PROTEIN"/>
    <property type="match status" value="1"/>
</dbReference>
<dbReference type="Pfam" id="PF18016">
    <property type="entry name" value="SAM_3"/>
    <property type="match status" value="1"/>
</dbReference>
<dbReference type="Proteomes" id="UP000807504">
    <property type="component" value="Unassembled WGS sequence"/>
</dbReference>
<evidence type="ECO:0000313" key="6">
    <source>
        <dbReference type="EMBL" id="KAF8778238.1"/>
    </source>
</evidence>
<keyword evidence="2" id="KW-0677">Repeat</keyword>
<accession>A0A8T0ES20</accession>
<evidence type="ECO:0000256" key="4">
    <source>
        <dbReference type="SAM" id="MobiDB-lite"/>
    </source>
</evidence>
<dbReference type="InterPro" id="IPR000210">
    <property type="entry name" value="BTB/POZ_dom"/>
</dbReference>
<keyword evidence="7" id="KW-1185">Reference proteome</keyword>
<dbReference type="Gene3D" id="2.120.10.80">
    <property type="entry name" value="Kelch-type beta propeller"/>
    <property type="match status" value="1"/>
</dbReference>
<dbReference type="Gene3D" id="1.25.40.420">
    <property type="match status" value="1"/>
</dbReference>
<feature type="compositionally biased region" description="Low complexity" evidence="4">
    <location>
        <begin position="575"/>
        <end position="586"/>
    </location>
</feature>
<dbReference type="SMART" id="SM00875">
    <property type="entry name" value="BACK"/>
    <property type="match status" value="1"/>
</dbReference>
<dbReference type="PANTHER" id="PTHR24412:SF489">
    <property type="entry name" value="RING FINGER DOMAIN AND KELCH REPEAT-CONTAINING PROTEIN DDB_G0271372"/>
    <property type="match status" value="1"/>
</dbReference>
<dbReference type="Pfam" id="PF00651">
    <property type="entry name" value="BTB"/>
    <property type="match status" value="1"/>
</dbReference>
<dbReference type="SMART" id="SM00612">
    <property type="entry name" value="Kelch"/>
    <property type="match status" value="4"/>
</dbReference>
<reference evidence="6" key="2">
    <citation type="submission" date="2020-06" db="EMBL/GenBank/DDBJ databases">
        <authorList>
            <person name="Sheffer M."/>
        </authorList>
    </citation>
    <scope>NUCLEOTIDE SEQUENCE</scope>
</reference>
<dbReference type="SUPFAM" id="SSF54695">
    <property type="entry name" value="POZ domain"/>
    <property type="match status" value="1"/>
</dbReference>
<dbReference type="InterPro" id="IPR006652">
    <property type="entry name" value="Kelch_1"/>
</dbReference>
<organism evidence="6 7">
    <name type="scientific">Argiope bruennichi</name>
    <name type="common">Wasp spider</name>
    <name type="synonym">Aranea bruennichi</name>
    <dbReference type="NCBI Taxonomy" id="94029"/>
    <lineage>
        <taxon>Eukaryota</taxon>
        <taxon>Metazoa</taxon>
        <taxon>Ecdysozoa</taxon>
        <taxon>Arthropoda</taxon>
        <taxon>Chelicerata</taxon>
        <taxon>Arachnida</taxon>
        <taxon>Araneae</taxon>
        <taxon>Araneomorphae</taxon>
        <taxon>Entelegynae</taxon>
        <taxon>Araneoidea</taxon>
        <taxon>Araneidae</taxon>
        <taxon>Argiope</taxon>
    </lineage>
</organism>
<evidence type="ECO:0000313" key="7">
    <source>
        <dbReference type="Proteomes" id="UP000807504"/>
    </source>
</evidence>
<dbReference type="GO" id="GO:0003779">
    <property type="term" value="F:actin binding"/>
    <property type="evidence" value="ECO:0007669"/>
    <property type="project" value="UniProtKB-KW"/>
</dbReference>
<evidence type="ECO:0000256" key="2">
    <source>
        <dbReference type="ARBA" id="ARBA00022737"/>
    </source>
</evidence>
<evidence type="ECO:0000256" key="3">
    <source>
        <dbReference type="ARBA" id="ARBA00023203"/>
    </source>
</evidence>
<feature type="region of interest" description="Disordered" evidence="4">
    <location>
        <begin position="570"/>
        <end position="603"/>
    </location>
</feature>
<dbReference type="InterPro" id="IPR013761">
    <property type="entry name" value="SAM/pointed_sf"/>
</dbReference>
<comment type="caution">
    <text evidence="6">The sequence shown here is derived from an EMBL/GenBank/DDBJ whole genome shotgun (WGS) entry which is preliminary data.</text>
</comment>
<dbReference type="PROSITE" id="PS50097">
    <property type="entry name" value="BTB"/>
    <property type="match status" value="1"/>
</dbReference>
<dbReference type="CDD" id="cd18186">
    <property type="entry name" value="BTB_POZ_ZBTB_KLHL-like"/>
    <property type="match status" value="1"/>
</dbReference>
<keyword evidence="1" id="KW-0880">Kelch repeat</keyword>
<dbReference type="SUPFAM" id="SSF117281">
    <property type="entry name" value="Kelch motif"/>
    <property type="match status" value="1"/>
</dbReference>
<sequence length="734" mass="84515">MQCQQLKFVDVFNSDPYKELDSFSDGVLRTEDGREFKIHRILLAQRCLFFKVLFCGDFTDGADVLLKGIDAETLDHILVYLYTGTIRLNEENATDILVASDYLLIDPLLQECRSFVLREMTPTNCISLFLIAWQIERLGILDQCHRFIVIHFEEVVSNSEEISSLPLEALKRILREKCLNVTEERTVWNVIVRWIKFDFPYRLQFVPELLKYVSLEDADEPLANDIMLHNIVKENNTCRELTFNKLQHTPCLQNFQQILKSQSVMSGPRIPSSLHLIAHYCVAHTGCSINIYLTCDDEIDYWRKIDSVHFFPDCLIQLGNYVYMFDTWINKSLAFDMLEEKCLPMTPISKTRCRYSVVSVNGFIYVMGGAVEAFDDIEDIERFDPSTGRWELVSHMIPMSLSEAVALNGYIYAIGDVGGEPNPIMMVQVYDPASDRWSSVSAPRLFRHEFTAIAFRGHLYLIGGETFDCVLRSTEEYDPVNDVWIPMPDLPVAYLIPRAVVLKDVLIVYEENLEHRSCGGNTPPVYWDSENRTWHIIQESSPLRMIHMYKFCTITEPHIIKEIVKRNRHQSNRWSQSSASNESIASLQNETPEKTPAVPSLQDRLHEELKRRVSLTNSKKAQPVAFITPLSSAEDVQFWLSAKGFAARTQQKFQNMRGDELFAMGKLQMEKELGLEEGFRLFNQITIQKNICGFKTLSSKELSSVLEARRKKIDPDDEFSDRRDSNDSVASSLE</sequence>
<evidence type="ECO:0000256" key="1">
    <source>
        <dbReference type="ARBA" id="ARBA00022441"/>
    </source>
</evidence>
<dbReference type="EMBL" id="JABXBU010002072">
    <property type="protein sequence ID" value="KAF8778238.1"/>
    <property type="molecule type" value="Genomic_DNA"/>
</dbReference>
<feature type="region of interest" description="Disordered" evidence="4">
    <location>
        <begin position="713"/>
        <end position="734"/>
    </location>
</feature>
<dbReference type="SMART" id="SM00225">
    <property type="entry name" value="BTB"/>
    <property type="match status" value="1"/>
</dbReference>
<dbReference type="Gene3D" id="1.10.150.50">
    <property type="entry name" value="Transcription Factor, Ets-1"/>
    <property type="match status" value="1"/>
</dbReference>
<gene>
    <name evidence="6" type="ORF">HNY73_014979</name>
</gene>